<accession>A0AAD4VLZ6</accession>
<dbReference type="EMBL" id="JAJFAZ020000005">
    <property type="protein sequence ID" value="KAI5327056.1"/>
    <property type="molecule type" value="Genomic_DNA"/>
</dbReference>
<dbReference type="Proteomes" id="UP001054821">
    <property type="component" value="Chromosome 5"/>
</dbReference>
<keyword evidence="3" id="KW-1185">Reference proteome</keyword>
<gene>
    <name evidence="2" type="ORF">L3X38_026452</name>
</gene>
<comment type="caution">
    <text evidence="2">The sequence shown here is derived from an EMBL/GenBank/DDBJ whole genome shotgun (WGS) entry which is preliminary data.</text>
</comment>
<evidence type="ECO:0000313" key="2">
    <source>
        <dbReference type="EMBL" id="KAI5327056.1"/>
    </source>
</evidence>
<dbReference type="InterPro" id="IPR004158">
    <property type="entry name" value="DUF247_pln"/>
</dbReference>
<dbReference type="Pfam" id="PF03140">
    <property type="entry name" value="DUF247"/>
    <property type="match status" value="1"/>
</dbReference>
<proteinExistence type="predicted"/>
<evidence type="ECO:0000313" key="3">
    <source>
        <dbReference type="Proteomes" id="UP001054821"/>
    </source>
</evidence>
<reference evidence="2 3" key="1">
    <citation type="journal article" date="2022" name="G3 (Bethesda)">
        <title>Whole-genome sequence and methylome profiling of the almond [Prunus dulcis (Mill.) D.A. Webb] cultivar 'Nonpareil'.</title>
        <authorList>
            <person name="D'Amico-Willman K.M."/>
            <person name="Ouma W.Z."/>
            <person name="Meulia T."/>
            <person name="Sideli G.M."/>
            <person name="Gradziel T.M."/>
            <person name="Fresnedo-Ramirez J."/>
        </authorList>
    </citation>
    <scope>NUCLEOTIDE SEQUENCE [LARGE SCALE GENOMIC DNA]</scope>
    <source>
        <strain evidence="2">Clone GOH B32 T37-40</strain>
    </source>
</reference>
<evidence type="ECO:0000256" key="1">
    <source>
        <dbReference type="SAM" id="Phobius"/>
    </source>
</evidence>
<sequence length="444" mass="51977">MEIEIEIERVDGTSIPIKDEPAVEDLRKKLLEHSPWLPSCCIFRVPEVIRRQKIQAYEPNIVSIGPIHRHHRAEKFKLFEDVKRWYLHCLISSSQYVSLESLIKVVMELGKSARDCYAYPLDDLNEKDFVEMMILDGCFLLQLFRKACFCVLEKDNDPVFSVSCTLEHLYHDLLLLENQLPWSVLECLYNLTANCPSQEASLTYLVLNFFRQSPADELMLNHSFRLPCKILHILDLLRTVMVNGFEKKLDEHLEKKQKKDEIDLPQRIPNATSLSKAGIQFRKSQRKGGCIMNIEFNKKNGVFTIPRLGIDEGTEPLFRNLIAFEQCHHNRPHKITSYAVLMDNLIDSKDDVDFLCEKGILANWLNADDAAQFFNKLYNDTTVRYYYSDLSTDVNKYYKTKWHRFMAILRSDYFSTPWRIISFIAAFILLVLTLVQTLYTIRWP</sequence>
<dbReference type="PANTHER" id="PTHR31170:SF17">
    <property type="match status" value="1"/>
</dbReference>
<dbReference type="PANTHER" id="PTHR31170">
    <property type="entry name" value="BNAC04G53230D PROTEIN"/>
    <property type="match status" value="1"/>
</dbReference>
<keyword evidence="1" id="KW-0812">Transmembrane</keyword>
<organism evidence="2 3">
    <name type="scientific">Prunus dulcis</name>
    <name type="common">Almond</name>
    <name type="synonym">Amygdalus dulcis</name>
    <dbReference type="NCBI Taxonomy" id="3755"/>
    <lineage>
        <taxon>Eukaryota</taxon>
        <taxon>Viridiplantae</taxon>
        <taxon>Streptophyta</taxon>
        <taxon>Embryophyta</taxon>
        <taxon>Tracheophyta</taxon>
        <taxon>Spermatophyta</taxon>
        <taxon>Magnoliopsida</taxon>
        <taxon>eudicotyledons</taxon>
        <taxon>Gunneridae</taxon>
        <taxon>Pentapetalae</taxon>
        <taxon>rosids</taxon>
        <taxon>fabids</taxon>
        <taxon>Rosales</taxon>
        <taxon>Rosaceae</taxon>
        <taxon>Amygdaloideae</taxon>
        <taxon>Amygdaleae</taxon>
        <taxon>Prunus</taxon>
    </lineage>
</organism>
<protein>
    <submittedName>
        <fullName evidence="2">Uncharacterized protein</fullName>
    </submittedName>
</protein>
<dbReference type="AlphaFoldDB" id="A0AAD4VLZ6"/>
<feature type="transmembrane region" description="Helical" evidence="1">
    <location>
        <begin position="420"/>
        <end position="441"/>
    </location>
</feature>
<keyword evidence="1" id="KW-0472">Membrane</keyword>
<keyword evidence="1" id="KW-1133">Transmembrane helix</keyword>
<name>A0AAD4VLZ6_PRUDU</name>